<dbReference type="InterPro" id="IPR005754">
    <property type="entry name" value="Sortase"/>
</dbReference>
<organism evidence="5 7">
    <name type="scientific">Acutalibacter muris</name>
    <dbReference type="NCBI Taxonomy" id="1796620"/>
    <lineage>
        <taxon>Bacteria</taxon>
        <taxon>Bacillati</taxon>
        <taxon>Bacillota</taxon>
        <taxon>Clostridia</taxon>
        <taxon>Eubacteriales</taxon>
        <taxon>Acutalibacteraceae</taxon>
        <taxon>Acutalibacter</taxon>
    </lineage>
</organism>
<evidence type="ECO:0000256" key="2">
    <source>
        <dbReference type="PIRSR" id="PIRSR605754-1"/>
    </source>
</evidence>
<reference evidence="6" key="2">
    <citation type="submission" date="2017-05" db="EMBL/GenBank/DDBJ databases">
        <title>Improved OligoMM genomes.</title>
        <authorList>
            <person name="Garzetti D."/>
        </authorList>
    </citation>
    <scope>NUCLEOTIDE SEQUENCE [LARGE SCALE GENOMIC DNA]</scope>
    <source>
        <strain evidence="6">KB18</strain>
    </source>
</reference>
<feature type="active site" description="Acyl-thioester intermediate" evidence="2">
    <location>
        <position position="251"/>
    </location>
</feature>
<sequence>MKKLIYIVVFLILLAVAGVSVGHIYMPIHEDNVSAHAYEDLRRFVEAPVPELISGPDASRTDTASSPDAPSSPPAASTDSTPSQVQVDFESLRAVNPEVVGWLTIDGTDIDYPIAQHSDNDYYLHHLFNGEWNSSGCIFLDSRDSSDFSDKNSILYGHHMDNGSMFQNLMYYKDQSFYNEHPTAQLITPDGSCVVEFFAGYVSTVDGDAWRLDFTSDEEFGDWLKAVKEKSLFESIIVPTAAERIVTLSTCSYEFYNARFVVHGTIRE</sequence>
<dbReference type="AlphaFoldDB" id="A0A1Z2XUV2"/>
<name>A0A1Z2XUV2_9FIRM</name>
<evidence type="ECO:0000313" key="6">
    <source>
        <dbReference type="Proteomes" id="UP000196710"/>
    </source>
</evidence>
<keyword evidence="1 5" id="KW-0378">Hydrolase</keyword>
<gene>
    <name evidence="5" type="primary">srtB</name>
    <name evidence="4" type="ORF">ADH66_16900</name>
    <name evidence="5" type="ORF">I5Q82_07290</name>
</gene>
<dbReference type="CDD" id="cd05826">
    <property type="entry name" value="Sortase_B"/>
    <property type="match status" value="1"/>
</dbReference>
<evidence type="ECO:0000256" key="1">
    <source>
        <dbReference type="ARBA" id="ARBA00022801"/>
    </source>
</evidence>
<dbReference type="EC" id="3.4.22.71" evidence="5"/>
<feature type="region of interest" description="Disordered" evidence="3">
    <location>
        <begin position="53"/>
        <end position="83"/>
    </location>
</feature>
<reference evidence="5 7" key="3">
    <citation type="submission" date="2020-11" db="EMBL/GenBank/DDBJ databases">
        <title>Closed and high quality bacterial genomes of the OMM12 community.</title>
        <authorList>
            <person name="Marbouty M."/>
            <person name="Lamy-Besnier Q."/>
            <person name="Debarbieux L."/>
            <person name="Koszul R."/>
        </authorList>
    </citation>
    <scope>NUCLEOTIDE SEQUENCE [LARGE SCALE GENOMIC DNA]</scope>
    <source>
        <strain evidence="5 7">KB18</strain>
    </source>
</reference>
<evidence type="ECO:0000256" key="3">
    <source>
        <dbReference type="SAM" id="MobiDB-lite"/>
    </source>
</evidence>
<dbReference type="Pfam" id="PF04203">
    <property type="entry name" value="Sortase"/>
    <property type="match status" value="1"/>
</dbReference>
<dbReference type="Gene3D" id="2.40.260.10">
    <property type="entry name" value="Sortase"/>
    <property type="match status" value="1"/>
</dbReference>
<feature type="compositionally biased region" description="Low complexity" evidence="3">
    <location>
        <begin position="61"/>
        <end position="83"/>
    </location>
</feature>
<dbReference type="KEGG" id="amur:ADH66_16900"/>
<proteinExistence type="predicted"/>
<feature type="active site" description="Proton donor/acceptor" evidence="2">
    <location>
        <position position="158"/>
    </location>
</feature>
<evidence type="ECO:0000313" key="4">
    <source>
        <dbReference type="EMBL" id="ASB42191.1"/>
    </source>
</evidence>
<dbReference type="EMBL" id="CP065321">
    <property type="protein sequence ID" value="QQR31465.1"/>
    <property type="molecule type" value="Genomic_DNA"/>
</dbReference>
<keyword evidence="6" id="KW-1185">Reference proteome</keyword>
<evidence type="ECO:0000313" key="7">
    <source>
        <dbReference type="Proteomes" id="UP000596035"/>
    </source>
</evidence>
<dbReference type="Proteomes" id="UP000196710">
    <property type="component" value="Chromosome"/>
</dbReference>
<dbReference type="NCBIfam" id="TIGR03064">
    <property type="entry name" value="sortase_srtB"/>
    <property type="match status" value="1"/>
</dbReference>
<dbReference type="InterPro" id="IPR023365">
    <property type="entry name" value="Sortase_dom-sf"/>
</dbReference>
<reference evidence="4" key="1">
    <citation type="journal article" date="2017" name="Genome Announc.">
        <title>High-Quality Whole-Genome Sequences of the Oligo-Mouse-Microbiota Bacterial Community.</title>
        <authorList>
            <person name="Garzetti D."/>
            <person name="Brugiroux S."/>
            <person name="Bunk B."/>
            <person name="Pukall R."/>
            <person name="McCoy K.D."/>
            <person name="Macpherson A.J."/>
            <person name="Stecher B."/>
        </authorList>
    </citation>
    <scope>NUCLEOTIDE SEQUENCE</scope>
    <source>
        <strain evidence="4">KB18</strain>
    </source>
</reference>
<dbReference type="Proteomes" id="UP000596035">
    <property type="component" value="Chromosome"/>
</dbReference>
<dbReference type="EMBL" id="CP021422">
    <property type="protein sequence ID" value="ASB42191.1"/>
    <property type="molecule type" value="Genomic_DNA"/>
</dbReference>
<dbReference type="InterPro" id="IPR009835">
    <property type="entry name" value="SrtB"/>
</dbReference>
<dbReference type="SUPFAM" id="SSF63817">
    <property type="entry name" value="Sortase"/>
    <property type="match status" value="1"/>
</dbReference>
<dbReference type="GO" id="GO:0016787">
    <property type="term" value="F:hydrolase activity"/>
    <property type="evidence" value="ECO:0007669"/>
    <property type="project" value="UniProtKB-KW"/>
</dbReference>
<protein>
    <submittedName>
        <fullName evidence="5">Class B sortase</fullName>
        <ecNumber evidence="5">3.4.22.71</ecNumber>
    </submittedName>
    <submittedName>
        <fullName evidence="4">SrtB family sortase</fullName>
    </submittedName>
</protein>
<dbReference type="RefSeq" id="WP_066538427.1">
    <property type="nucleotide sequence ID" value="NZ_CP021422.1"/>
</dbReference>
<evidence type="ECO:0000313" key="5">
    <source>
        <dbReference type="EMBL" id="QQR31465.1"/>
    </source>
</evidence>
<accession>A0A1Z2XUV2</accession>